<gene>
    <name evidence="3" type="ORF">JBS370_LOCUS34143</name>
    <name evidence="2" type="ORF">ZHD862_LOCUS5130</name>
</gene>
<feature type="region of interest" description="Disordered" evidence="1">
    <location>
        <begin position="1"/>
        <end position="20"/>
    </location>
</feature>
<dbReference type="EMBL" id="CAJOBD010010539">
    <property type="protein sequence ID" value="CAF4154125.1"/>
    <property type="molecule type" value="Genomic_DNA"/>
</dbReference>
<dbReference type="Proteomes" id="UP000663836">
    <property type="component" value="Unassembled WGS sequence"/>
</dbReference>
<evidence type="ECO:0000256" key="1">
    <source>
        <dbReference type="SAM" id="MobiDB-lite"/>
    </source>
</evidence>
<evidence type="ECO:0000313" key="2">
    <source>
        <dbReference type="EMBL" id="CAF0856100.1"/>
    </source>
</evidence>
<protein>
    <submittedName>
        <fullName evidence="2">Uncharacterized protein</fullName>
    </submittedName>
</protein>
<sequence>MIYSSNSTIHTSYETPTTASTNITLNIDDLTDISEDEEPQILMPQFDKPPQILVPKFDEQNYLTIETTKEEMNEFNAQEQQQQQQPPKQNYQNPKNKEGKI</sequence>
<organism evidence="2 4">
    <name type="scientific">Rotaria sordida</name>
    <dbReference type="NCBI Taxonomy" id="392033"/>
    <lineage>
        <taxon>Eukaryota</taxon>
        <taxon>Metazoa</taxon>
        <taxon>Spiralia</taxon>
        <taxon>Gnathifera</taxon>
        <taxon>Rotifera</taxon>
        <taxon>Eurotatoria</taxon>
        <taxon>Bdelloidea</taxon>
        <taxon>Philodinida</taxon>
        <taxon>Philodinidae</taxon>
        <taxon>Rotaria</taxon>
    </lineage>
</organism>
<accession>A0A813WJ11</accession>
<evidence type="ECO:0000313" key="4">
    <source>
        <dbReference type="Proteomes" id="UP000663864"/>
    </source>
</evidence>
<dbReference type="Proteomes" id="UP000663864">
    <property type="component" value="Unassembled WGS sequence"/>
</dbReference>
<name>A0A813WJ11_9BILA</name>
<feature type="compositionally biased region" description="Low complexity" evidence="1">
    <location>
        <begin position="74"/>
        <end position="94"/>
    </location>
</feature>
<dbReference type="AlphaFoldDB" id="A0A813WJ11"/>
<comment type="caution">
    <text evidence="2">The sequence shown here is derived from an EMBL/GenBank/DDBJ whole genome shotgun (WGS) entry which is preliminary data.</text>
</comment>
<evidence type="ECO:0000313" key="3">
    <source>
        <dbReference type="EMBL" id="CAF4154125.1"/>
    </source>
</evidence>
<dbReference type="EMBL" id="CAJNOT010000132">
    <property type="protein sequence ID" value="CAF0856100.1"/>
    <property type="molecule type" value="Genomic_DNA"/>
</dbReference>
<feature type="region of interest" description="Disordered" evidence="1">
    <location>
        <begin position="68"/>
        <end position="101"/>
    </location>
</feature>
<proteinExistence type="predicted"/>
<reference evidence="2" key="1">
    <citation type="submission" date="2021-02" db="EMBL/GenBank/DDBJ databases">
        <authorList>
            <person name="Nowell W R."/>
        </authorList>
    </citation>
    <scope>NUCLEOTIDE SEQUENCE</scope>
</reference>